<proteinExistence type="predicted"/>
<organism evidence="1 2">
    <name type="scientific">Allacma fusca</name>
    <dbReference type="NCBI Taxonomy" id="39272"/>
    <lineage>
        <taxon>Eukaryota</taxon>
        <taxon>Metazoa</taxon>
        <taxon>Ecdysozoa</taxon>
        <taxon>Arthropoda</taxon>
        <taxon>Hexapoda</taxon>
        <taxon>Collembola</taxon>
        <taxon>Symphypleona</taxon>
        <taxon>Sminthuridae</taxon>
        <taxon>Allacma</taxon>
    </lineage>
</organism>
<sequence>GEAYIISTVMDTRCKFELFKNANWKKEWIDASKNVVTNVWKKKYKWSVAESPTKPTNSEASNSFFKNLFANTAKKSDDGELSRYLSQKAVNPDLLDAEITGVDGTLG</sequence>
<reference evidence="1" key="1">
    <citation type="submission" date="2021-06" db="EMBL/GenBank/DDBJ databases">
        <authorList>
            <person name="Hodson N. C."/>
            <person name="Mongue J. A."/>
            <person name="Jaron S. K."/>
        </authorList>
    </citation>
    <scope>NUCLEOTIDE SEQUENCE</scope>
</reference>
<feature type="non-terminal residue" evidence="1">
    <location>
        <position position="1"/>
    </location>
</feature>
<keyword evidence="2" id="KW-1185">Reference proteome</keyword>
<dbReference type="Proteomes" id="UP000708208">
    <property type="component" value="Unassembled WGS sequence"/>
</dbReference>
<evidence type="ECO:0000313" key="2">
    <source>
        <dbReference type="Proteomes" id="UP000708208"/>
    </source>
</evidence>
<protein>
    <submittedName>
        <fullName evidence="1">Uncharacterized protein</fullName>
    </submittedName>
</protein>
<name>A0A8J2JVI5_9HEXA</name>
<evidence type="ECO:0000313" key="1">
    <source>
        <dbReference type="EMBL" id="CAG7722730.1"/>
    </source>
</evidence>
<dbReference type="EMBL" id="CAJVCH010092119">
    <property type="protein sequence ID" value="CAG7722730.1"/>
    <property type="molecule type" value="Genomic_DNA"/>
</dbReference>
<dbReference type="AlphaFoldDB" id="A0A8J2JVI5"/>
<accession>A0A8J2JVI5</accession>
<comment type="caution">
    <text evidence="1">The sequence shown here is derived from an EMBL/GenBank/DDBJ whole genome shotgun (WGS) entry which is preliminary data.</text>
</comment>
<gene>
    <name evidence="1" type="ORF">AFUS01_LOCUS11849</name>
</gene>
<dbReference type="OrthoDB" id="3359487at2759"/>